<dbReference type="InterPro" id="IPR050988">
    <property type="entry name" value="Mannitol_DH/Oxidoreductase"/>
</dbReference>
<dbReference type="InterPro" id="IPR013328">
    <property type="entry name" value="6PGD_dom2"/>
</dbReference>
<dbReference type="Proteomes" id="UP001059617">
    <property type="component" value="Chromosome"/>
</dbReference>
<evidence type="ECO:0000256" key="3">
    <source>
        <dbReference type="ARBA" id="ARBA00016219"/>
    </source>
</evidence>
<dbReference type="InterPro" id="IPR036291">
    <property type="entry name" value="NAD(P)-bd_dom_sf"/>
</dbReference>
<dbReference type="Gene3D" id="1.10.1040.10">
    <property type="entry name" value="N-(1-d-carboxylethyl)-l-norvaline Dehydrogenase, domain 2"/>
    <property type="match status" value="1"/>
</dbReference>
<feature type="domain" description="Mannitol dehydrogenase C-terminal" evidence="8">
    <location>
        <begin position="236"/>
        <end position="415"/>
    </location>
</feature>
<dbReference type="Gene3D" id="3.40.50.720">
    <property type="entry name" value="NAD(P)-binding Rossmann-like Domain"/>
    <property type="match status" value="1"/>
</dbReference>
<dbReference type="InterPro" id="IPR008927">
    <property type="entry name" value="6-PGluconate_DH-like_C_sf"/>
</dbReference>
<keyword evidence="5" id="KW-0520">NAD</keyword>
<dbReference type="PRINTS" id="PR00084">
    <property type="entry name" value="MTLDHDRGNASE"/>
</dbReference>
<keyword evidence="4" id="KW-0560">Oxidoreductase</keyword>
<dbReference type="PANTHER" id="PTHR43362">
    <property type="entry name" value="MANNITOL DEHYDROGENASE DSF1-RELATED"/>
    <property type="match status" value="1"/>
</dbReference>
<evidence type="ECO:0000256" key="1">
    <source>
        <dbReference type="ARBA" id="ARBA00006541"/>
    </source>
</evidence>
<feature type="domain" description="Mannitol dehydrogenase N-terminal" evidence="7">
    <location>
        <begin position="3"/>
        <end position="226"/>
    </location>
</feature>
<dbReference type="EC" id="1.1.1.17" evidence="2"/>
<evidence type="ECO:0000313" key="10">
    <source>
        <dbReference type="Proteomes" id="UP001059617"/>
    </source>
</evidence>
<dbReference type="PANTHER" id="PTHR43362:SF1">
    <property type="entry name" value="MANNITOL DEHYDROGENASE 2-RELATED"/>
    <property type="match status" value="1"/>
</dbReference>
<dbReference type="SUPFAM" id="SSF48179">
    <property type="entry name" value="6-phosphogluconate dehydrogenase C-terminal domain-like"/>
    <property type="match status" value="1"/>
</dbReference>
<comment type="catalytic activity">
    <reaction evidence="6">
        <text>D-mannitol 1-phosphate + NAD(+) = beta-D-fructose 6-phosphate + NADH + H(+)</text>
        <dbReference type="Rhea" id="RHEA:19661"/>
        <dbReference type="ChEBI" id="CHEBI:15378"/>
        <dbReference type="ChEBI" id="CHEBI:57540"/>
        <dbReference type="ChEBI" id="CHEBI:57634"/>
        <dbReference type="ChEBI" id="CHEBI:57945"/>
        <dbReference type="ChEBI" id="CHEBI:61381"/>
        <dbReference type="EC" id="1.1.1.17"/>
    </reaction>
</comment>
<sequence>MPRIVHLGLGNFHRGHQAVYTQLAGGDWRITGIARSNRALVETLRRQEMRYTVLTINGDHVDAQRVDVVDRAMVAADDPAGVVDAIASPEVAVVTLTITEAGYQDDRPGDRSLLGLLAAGLSRRAGAGGLPISVVSCDNLTDNGQVLSGVMRRIAARTEDSALAGYLDARVAFPATMVDRIVPATTDRHRELARRAGYADQVPVPAEPFRQWVLDDSFAADRPSWHEAGALVTPAVHDWETIKVRLVNGSNSMLAYLGLLRGHALIAAAFADPVVRAAVDALGDEYQPTLPAPDGFDAPAYRAALAGRFGNAALGHRTEQVGADGSLKLRQRVVDTASWYARRSALPSALCLLTAAYLRCLCQPEALAGGPPGDPRAAALAERGRRHPDEHELVRAVLGEDELFGAVLAADTAFQERTGDLLRVLARSGPAAAVRALTP</sequence>
<evidence type="ECO:0000256" key="5">
    <source>
        <dbReference type="ARBA" id="ARBA00023027"/>
    </source>
</evidence>
<reference evidence="9" key="1">
    <citation type="submission" date="2021-04" db="EMBL/GenBank/DDBJ databases">
        <authorList>
            <person name="Hartkoorn R.C."/>
            <person name="Beaudoing E."/>
            <person name="Hot D."/>
        </authorList>
    </citation>
    <scope>NUCLEOTIDE SEQUENCE</scope>
    <source>
        <strain evidence="9">NRRL B-16292</strain>
    </source>
</reference>
<accession>A0ABY5VRR8</accession>
<dbReference type="PROSITE" id="PS00974">
    <property type="entry name" value="MANNITOL_DHGENASE"/>
    <property type="match status" value="1"/>
</dbReference>
<dbReference type="InterPro" id="IPR023027">
    <property type="entry name" value="Mannitol_DH_CS"/>
</dbReference>
<comment type="similarity">
    <text evidence="1">Belongs to the mannitol dehydrogenase family.</text>
</comment>
<name>A0ABY5VRR8_9ACTN</name>
<proteinExistence type="inferred from homology"/>
<dbReference type="SUPFAM" id="SSF51735">
    <property type="entry name" value="NAD(P)-binding Rossmann-fold domains"/>
    <property type="match status" value="1"/>
</dbReference>
<dbReference type="InterPro" id="IPR013131">
    <property type="entry name" value="Mannitol_DH_N"/>
</dbReference>
<reference evidence="9" key="2">
    <citation type="submission" date="2022-09" db="EMBL/GenBank/DDBJ databases">
        <title>Biosynthetic gene clusters of Dactylosporangioum fulvum.</title>
        <authorList>
            <person name="Caradec T."/>
        </authorList>
    </citation>
    <scope>NUCLEOTIDE SEQUENCE</scope>
    <source>
        <strain evidence="9">NRRL B-16292</strain>
    </source>
</reference>
<dbReference type="EMBL" id="CP073720">
    <property type="protein sequence ID" value="UWP79776.1"/>
    <property type="molecule type" value="Genomic_DNA"/>
</dbReference>
<dbReference type="Pfam" id="PF08125">
    <property type="entry name" value="Mannitol_dh_C"/>
    <property type="match status" value="1"/>
</dbReference>
<evidence type="ECO:0000259" key="8">
    <source>
        <dbReference type="Pfam" id="PF08125"/>
    </source>
</evidence>
<dbReference type="RefSeq" id="WP_259857534.1">
    <property type="nucleotide sequence ID" value="NZ_CP073720.1"/>
</dbReference>
<dbReference type="InterPro" id="IPR000669">
    <property type="entry name" value="Mannitol_DH"/>
</dbReference>
<dbReference type="InterPro" id="IPR013118">
    <property type="entry name" value="Mannitol_DH_C"/>
</dbReference>
<gene>
    <name evidence="9" type="ORF">Dfulv_32040</name>
</gene>
<evidence type="ECO:0000256" key="4">
    <source>
        <dbReference type="ARBA" id="ARBA00023002"/>
    </source>
</evidence>
<organism evidence="9 10">
    <name type="scientific">Dactylosporangium fulvum</name>
    <dbReference type="NCBI Taxonomy" id="53359"/>
    <lineage>
        <taxon>Bacteria</taxon>
        <taxon>Bacillati</taxon>
        <taxon>Actinomycetota</taxon>
        <taxon>Actinomycetes</taxon>
        <taxon>Micromonosporales</taxon>
        <taxon>Micromonosporaceae</taxon>
        <taxon>Dactylosporangium</taxon>
    </lineage>
</organism>
<evidence type="ECO:0000313" key="9">
    <source>
        <dbReference type="EMBL" id="UWP79776.1"/>
    </source>
</evidence>
<evidence type="ECO:0000259" key="7">
    <source>
        <dbReference type="Pfam" id="PF01232"/>
    </source>
</evidence>
<dbReference type="Pfam" id="PF01232">
    <property type="entry name" value="Mannitol_dh"/>
    <property type="match status" value="1"/>
</dbReference>
<protein>
    <recommendedName>
        <fullName evidence="3">Mannitol-1-phosphate 5-dehydrogenase</fullName>
        <ecNumber evidence="2">1.1.1.17</ecNumber>
    </recommendedName>
</protein>
<keyword evidence="10" id="KW-1185">Reference proteome</keyword>
<evidence type="ECO:0000256" key="2">
    <source>
        <dbReference type="ARBA" id="ARBA00012939"/>
    </source>
</evidence>
<evidence type="ECO:0000256" key="6">
    <source>
        <dbReference type="ARBA" id="ARBA00048615"/>
    </source>
</evidence>